<dbReference type="PANTHER" id="PTHR11758">
    <property type="entry name" value="40S RIBOSOMAL PROTEIN S15A"/>
    <property type="match status" value="1"/>
</dbReference>
<geneLocation type="nucleomorph" evidence="4"/>
<organism evidence="4">
    <name type="scientific">Amorphochlora amoebiformis</name>
    <dbReference type="NCBI Taxonomy" id="1561963"/>
    <lineage>
        <taxon>Eukaryota</taxon>
        <taxon>Sar</taxon>
        <taxon>Rhizaria</taxon>
        <taxon>Cercozoa</taxon>
        <taxon>Chlorarachniophyceae</taxon>
        <taxon>Amorphochlora</taxon>
    </lineage>
</organism>
<keyword evidence="3" id="KW-0687">Ribonucleoprotein</keyword>
<dbReference type="AlphaFoldDB" id="A0A0H5BLG0"/>
<keyword evidence="4" id="KW-0542">Nucleomorph</keyword>
<accession>A0A0H5BLG0</accession>
<comment type="similarity">
    <text evidence="1">Belongs to the universal ribosomal protein uS8 family.</text>
</comment>
<sequence>MFLMVKSNTLADALKAIMNAERTGKKQVLLRPISTILIKFLKIMLKNQYILSFQLVDDHRTGKIIINLCGRINKCGCISPRYSLSYKNLTKYFTKFIPSRTYGYVILTTSKGIVDHRKAMRNRISGKLLGFFY</sequence>
<dbReference type="NCBIfam" id="NF003115">
    <property type="entry name" value="PRK04034.1"/>
    <property type="match status" value="1"/>
</dbReference>
<dbReference type="InterPro" id="IPR035987">
    <property type="entry name" value="Ribosomal_uS8_sf"/>
</dbReference>
<dbReference type="GO" id="GO:0006412">
    <property type="term" value="P:translation"/>
    <property type="evidence" value="ECO:0007669"/>
    <property type="project" value="InterPro"/>
</dbReference>
<dbReference type="EMBL" id="AB996602">
    <property type="protein sequence ID" value="BAS01777.1"/>
    <property type="molecule type" value="Genomic_DNA"/>
</dbReference>
<keyword evidence="2 4" id="KW-0689">Ribosomal protein</keyword>
<dbReference type="GO" id="GO:0003735">
    <property type="term" value="F:structural constituent of ribosome"/>
    <property type="evidence" value="ECO:0007669"/>
    <property type="project" value="InterPro"/>
</dbReference>
<gene>
    <name evidence="4" type="primary">rps15</name>
</gene>
<proteinExistence type="inferred from homology"/>
<dbReference type="GO" id="GO:0005840">
    <property type="term" value="C:ribosome"/>
    <property type="evidence" value="ECO:0007669"/>
    <property type="project" value="UniProtKB-KW"/>
</dbReference>
<evidence type="ECO:0000256" key="3">
    <source>
        <dbReference type="ARBA" id="ARBA00023274"/>
    </source>
</evidence>
<dbReference type="GO" id="GO:1990904">
    <property type="term" value="C:ribonucleoprotein complex"/>
    <property type="evidence" value="ECO:0007669"/>
    <property type="project" value="UniProtKB-KW"/>
</dbReference>
<dbReference type="Gene3D" id="3.30.1370.30">
    <property type="match status" value="1"/>
</dbReference>
<dbReference type="FunFam" id="3.30.1370.30:FF:000001">
    <property type="entry name" value="40S ribosomal protein S15a"/>
    <property type="match status" value="1"/>
</dbReference>
<evidence type="ECO:0000256" key="1">
    <source>
        <dbReference type="ARBA" id="ARBA00006471"/>
    </source>
</evidence>
<name>A0A0H5BLG0_9EUKA</name>
<protein>
    <submittedName>
        <fullName evidence="4">Ribosomal protein S15</fullName>
    </submittedName>
</protein>
<dbReference type="Pfam" id="PF00410">
    <property type="entry name" value="Ribosomal_S8"/>
    <property type="match status" value="1"/>
</dbReference>
<dbReference type="SUPFAM" id="SSF56047">
    <property type="entry name" value="Ribosomal protein S8"/>
    <property type="match status" value="1"/>
</dbReference>
<evidence type="ECO:0000256" key="2">
    <source>
        <dbReference type="ARBA" id="ARBA00022980"/>
    </source>
</evidence>
<dbReference type="InterPro" id="IPR000630">
    <property type="entry name" value="Ribosomal_uS8"/>
</dbReference>
<evidence type="ECO:0000313" key="4">
    <source>
        <dbReference type="EMBL" id="BAS01777.1"/>
    </source>
</evidence>
<dbReference type="Gene3D" id="3.30.1490.10">
    <property type="match status" value="1"/>
</dbReference>
<dbReference type="FunFam" id="3.30.1490.10:FF:000002">
    <property type="entry name" value="40S ribosomal protein S15a"/>
    <property type="match status" value="1"/>
</dbReference>
<reference evidence="4" key="1">
    <citation type="journal article" date="2015" name="Genome Biol. Evol.">
        <title>Nucleomorph Genome Sequences of Two Chlorarachniophytes, Amorphochlora amoebiformis and Lotharella vacuolata.</title>
        <authorList>
            <person name="Suzuki S."/>
            <person name="Shirato S."/>
            <person name="Hirakawa Y."/>
            <person name="Ishida K."/>
        </authorList>
    </citation>
    <scope>NUCLEOTIDE SEQUENCE</scope>
    <source>
        <strain evidence="4">CCMP2058</strain>
    </source>
</reference>